<sequence>MNRNQRISNCSNPCICTSVLYETLELVSSSQNAEPSEQDIRKAYLILLRKYSIDQKDYPNSMNKLQEVTTAYQVLIGKIPCPTCFKPAMKI</sequence>
<dbReference type="InterPro" id="IPR036869">
    <property type="entry name" value="J_dom_sf"/>
</dbReference>
<gene>
    <name evidence="1" type="ORF">Sylvanvirus13_2</name>
</gene>
<protein>
    <recommendedName>
        <fullName evidence="2">J domain-containing protein</fullName>
    </recommendedName>
</protein>
<reference evidence="1" key="1">
    <citation type="submission" date="2018-10" db="EMBL/GenBank/DDBJ databases">
        <title>Hidden diversity of soil giant viruses.</title>
        <authorList>
            <person name="Schulz F."/>
            <person name="Alteio L."/>
            <person name="Goudeau D."/>
            <person name="Ryan E.M."/>
            <person name="Malmstrom R.R."/>
            <person name="Blanchard J."/>
            <person name="Woyke T."/>
        </authorList>
    </citation>
    <scope>NUCLEOTIDE SEQUENCE</scope>
    <source>
        <strain evidence="1">SYV1</strain>
    </source>
</reference>
<organism evidence="1">
    <name type="scientific">Sylvanvirus sp</name>
    <dbReference type="NCBI Taxonomy" id="2487774"/>
    <lineage>
        <taxon>Viruses</taxon>
    </lineage>
</organism>
<evidence type="ECO:0000313" key="1">
    <source>
        <dbReference type="EMBL" id="AYV86895.1"/>
    </source>
</evidence>
<name>A0A3G5AI54_9VIRU</name>
<evidence type="ECO:0008006" key="2">
    <source>
        <dbReference type="Google" id="ProtNLM"/>
    </source>
</evidence>
<accession>A0A3G5AI54</accession>
<proteinExistence type="predicted"/>
<dbReference type="Gene3D" id="1.10.287.110">
    <property type="entry name" value="DnaJ domain"/>
    <property type="match status" value="1"/>
</dbReference>
<dbReference type="SUPFAM" id="SSF46565">
    <property type="entry name" value="Chaperone J-domain"/>
    <property type="match status" value="1"/>
</dbReference>
<dbReference type="EMBL" id="MK072519">
    <property type="protein sequence ID" value="AYV86895.1"/>
    <property type="molecule type" value="Genomic_DNA"/>
</dbReference>